<sequence length="905" mass="101524">MVNIVKIVLETGVLEVRQDVAFPLNFSVGDIRDISKRSGTFSKTIVLAGTDNNNKLLNHYYDVNIEAGTFDVAKLTKCQVVQNNVVILDNALLQLVNVNKQQLTDAYEQIVNYEVIIKDTKAELFTAMNSAELNDLDFSDLDHYQTTAGIVSSFNNTVVDGYKYVLPYSTTGTNDYHMRQMKPAIYAKTYFDRIFSNAGFSYSWSELGLANFDKLLIPYNGDENAVDWNDYKVKAEKVFTTANTQPANGSFNPYLNLISNWTEISDPQSIFNPTTGIYTAPTDTDPLASQYYNYEINITYEVKFNNTGANPVRPYQLINGIYVPVTKSFTPYLKALTLTPFGTNANLTPVTINTTIPAGVSTFGTYSNTVITTPSGTILTGAPITLRLGLSSSWQSGVNYWRTSTGVFTQVDVNINVTSIQIQITPNSNTPVIGGFLNMNEYVPQKIKQSDFVKSIFLMYNLFADVDPAYPNNIILRHRDEYYDSGTEKDWTQKLAKDREQNLEFLPDVSNKRLILTYKQDTDDPNVLYQQSTDEIYGQQEYIFDSEYVRDVDQKELIFSPTPITKTSFGAIVPMINGQTPKTNIRILFDGGEQPCGNWNLIANGTIGTFDIDTYPAITHFDNANTPSFDINFGTCDYYYYNPLTLTNNTLWNLYWRRTINQINVGKMLTAYFYLNESDINLLKLNDKIRIDNSWWNINKVIDYNANLNQLTKVELISVDTEIDLAPFQVNTGNPSPSTTTSVALESILRSAMYSGNVILEGSDVSVYGVRNTIAQNVRGVIIGNDQTLNEDGIITPRINGIITPIKSYIANLTQVGTSAPTSLVMTSTFDVTWVRLRTGEYEGTPSITLNNLNTYIMINNVDHHHLTSAFVGNDGLIYIITCNTSGHSNEDTILNNTTLEIRTY</sequence>
<reference evidence="1" key="1">
    <citation type="submission" date="2020-04" db="EMBL/GenBank/DDBJ databases">
        <authorList>
            <person name="Chiriac C."/>
            <person name="Salcher M."/>
            <person name="Ghai R."/>
            <person name="Kavagutti S V."/>
        </authorList>
    </citation>
    <scope>NUCLEOTIDE SEQUENCE</scope>
</reference>
<organism evidence="1">
    <name type="scientific">uncultured Caudovirales phage</name>
    <dbReference type="NCBI Taxonomy" id="2100421"/>
    <lineage>
        <taxon>Viruses</taxon>
        <taxon>Duplodnaviria</taxon>
        <taxon>Heunggongvirae</taxon>
        <taxon>Uroviricota</taxon>
        <taxon>Caudoviricetes</taxon>
        <taxon>Peduoviridae</taxon>
        <taxon>Maltschvirus</taxon>
        <taxon>Maltschvirus maltsch</taxon>
    </lineage>
</organism>
<proteinExistence type="predicted"/>
<gene>
    <name evidence="1" type="ORF">UFOVP280_2</name>
</gene>
<dbReference type="EMBL" id="LR796288">
    <property type="protein sequence ID" value="CAB4134579.1"/>
    <property type="molecule type" value="Genomic_DNA"/>
</dbReference>
<name>A0A6J5LS75_9CAUD</name>
<evidence type="ECO:0000313" key="1">
    <source>
        <dbReference type="EMBL" id="CAB4134579.1"/>
    </source>
</evidence>
<protein>
    <submittedName>
        <fullName evidence="1">Uncharacterized protein</fullName>
    </submittedName>
</protein>
<accession>A0A6J5LS75</accession>